<keyword evidence="5" id="KW-1185">Reference proteome</keyword>
<dbReference type="EMBL" id="VSWD01000005">
    <property type="protein sequence ID" value="KAK3102992.1"/>
    <property type="molecule type" value="Genomic_DNA"/>
</dbReference>
<dbReference type="AlphaFoldDB" id="A0AA89CAX3"/>
<evidence type="ECO:0000256" key="1">
    <source>
        <dbReference type="ARBA" id="ARBA00022729"/>
    </source>
</evidence>
<organism evidence="4 5">
    <name type="scientific">Pinctada imbricata</name>
    <name type="common">Atlantic pearl-oyster</name>
    <name type="synonym">Pinctada martensii</name>
    <dbReference type="NCBI Taxonomy" id="66713"/>
    <lineage>
        <taxon>Eukaryota</taxon>
        <taxon>Metazoa</taxon>
        <taxon>Spiralia</taxon>
        <taxon>Lophotrochozoa</taxon>
        <taxon>Mollusca</taxon>
        <taxon>Bivalvia</taxon>
        <taxon>Autobranchia</taxon>
        <taxon>Pteriomorphia</taxon>
        <taxon>Pterioida</taxon>
        <taxon>Pterioidea</taxon>
        <taxon>Pteriidae</taxon>
        <taxon>Pinctada</taxon>
    </lineage>
</organism>
<dbReference type="Proteomes" id="UP001186944">
    <property type="component" value="Unassembled WGS sequence"/>
</dbReference>
<sequence>LSFICKTDPCTDSITNLPYPERRTDNCDYTQDQKCDDLISSTWYKTEALMLDHCPQKSSCGALYPIWLDGQEPSVSEGAVVRTACLVGSSCCDRTYNIKIKNCTSFQAYCLPSTTGCPERYCFGNFIQ</sequence>
<evidence type="ECO:0000313" key="4">
    <source>
        <dbReference type="EMBL" id="KAK3102992.1"/>
    </source>
</evidence>
<comment type="caution">
    <text evidence="4">The sequence shown here is derived from an EMBL/GenBank/DDBJ whole genome shotgun (WGS) entry which is preliminary data.</text>
</comment>
<evidence type="ECO:0000313" key="5">
    <source>
        <dbReference type="Proteomes" id="UP001186944"/>
    </source>
</evidence>
<keyword evidence="2" id="KW-1015">Disulfide bond</keyword>
<accession>A0AA89CAX3</accession>
<gene>
    <name evidence="4" type="ORF">FSP39_015576</name>
</gene>
<dbReference type="InterPro" id="IPR057774">
    <property type="entry name" value="D8C_UMOD/GP2/OIT3-like"/>
</dbReference>
<feature type="domain" description="UMOD/GP2/OIT3-like D8C" evidence="3">
    <location>
        <begin position="49"/>
        <end position="122"/>
    </location>
</feature>
<evidence type="ECO:0000256" key="2">
    <source>
        <dbReference type="ARBA" id="ARBA00023157"/>
    </source>
</evidence>
<reference evidence="4" key="1">
    <citation type="submission" date="2019-08" db="EMBL/GenBank/DDBJ databases">
        <title>The improved chromosome-level genome for the pearl oyster Pinctada fucata martensii using PacBio sequencing and Hi-C.</title>
        <authorList>
            <person name="Zheng Z."/>
        </authorList>
    </citation>
    <scope>NUCLEOTIDE SEQUENCE</scope>
    <source>
        <strain evidence="4">ZZ-2019</strain>
        <tissue evidence="4">Adductor muscle</tissue>
    </source>
</reference>
<proteinExistence type="predicted"/>
<keyword evidence="1" id="KW-0732">Signal</keyword>
<feature type="non-terminal residue" evidence="4">
    <location>
        <position position="1"/>
    </location>
</feature>
<name>A0AA89CAX3_PINIB</name>
<dbReference type="Pfam" id="PF23283">
    <property type="entry name" value="D8C_UMOD"/>
    <property type="match status" value="1"/>
</dbReference>
<protein>
    <recommendedName>
        <fullName evidence="3">UMOD/GP2/OIT3-like D8C domain-containing protein</fullName>
    </recommendedName>
</protein>
<evidence type="ECO:0000259" key="3">
    <source>
        <dbReference type="Pfam" id="PF23283"/>
    </source>
</evidence>